<name>A0A8J5Y9V8_9ROSI</name>
<comment type="caution">
    <text evidence="1">The sequence shown here is derived from an EMBL/GenBank/DDBJ whole genome shotgun (WGS) entry which is preliminary data.</text>
</comment>
<reference evidence="1 2" key="1">
    <citation type="journal article" date="2021" name="bioRxiv">
        <title>The Gossypium anomalum genome as a resource for cotton improvement and evolutionary analysis of hybrid incompatibility.</title>
        <authorList>
            <person name="Grover C.E."/>
            <person name="Yuan D."/>
            <person name="Arick M.A."/>
            <person name="Miller E.R."/>
            <person name="Hu G."/>
            <person name="Peterson D.G."/>
            <person name="Wendel J.F."/>
            <person name="Udall J.A."/>
        </authorList>
    </citation>
    <scope>NUCLEOTIDE SEQUENCE [LARGE SCALE GENOMIC DNA]</scope>
    <source>
        <strain evidence="1">JFW-Udall</strain>
        <tissue evidence="1">Leaf</tissue>
    </source>
</reference>
<dbReference type="AlphaFoldDB" id="A0A8J5Y9V8"/>
<gene>
    <name evidence="1" type="ORF">CXB51_021206</name>
</gene>
<accession>A0A8J5Y9V8</accession>
<evidence type="ECO:0000313" key="2">
    <source>
        <dbReference type="Proteomes" id="UP000701853"/>
    </source>
</evidence>
<sequence length="58" mass="6664">MIARHGDIYFPTLNLSPKGKIFSPENLSRASISTKKRWSLMARMRRCQRVGGTGNDRR</sequence>
<protein>
    <submittedName>
        <fullName evidence="1">Uncharacterized protein</fullName>
    </submittedName>
</protein>
<dbReference type="Proteomes" id="UP000701853">
    <property type="component" value="Chromosome 8"/>
</dbReference>
<organism evidence="1 2">
    <name type="scientific">Gossypium anomalum</name>
    <dbReference type="NCBI Taxonomy" id="47600"/>
    <lineage>
        <taxon>Eukaryota</taxon>
        <taxon>Viridiplantae</taxon>
        <taxon>Streptophyta</taxon>
        <taxon>Embryophyta</taxon>
        <taxon>Tracheophyta</taxon>
        <taxon>Spermatophyta</taxon>
        <taxon>Magnoliopsida</taxon>
        <taxon>eudicotyledons</taxon>
        <taxon>Gunneridae</taxon>
        <taxon>Pentapetalae</taxon>
        <taxon>rosids</taxon>
        <taxon>malvids</taxon>
        <taxon>Malvales</taxon>
        <taxon>Malvaceae</taxon>
        <taxon>Malvoideae</taxon>
        <taxon>Gossypium</taxon>
    </lineage>
</organism>
<evidence type="ECO:0000313" key="1">
    <source>
        <dbReference type="EMBL" id="KAG8484938.1"/>
    </source>
</evidence>
<dbReference type="EMBL" id="JAHUZN010000008">
    <property type="protein sequence ID" value="KAG8484938.1"/>
    <property type="molecule type" value="Genomic_DNA"/>
</dbReference>
<proteinExistence type="predicted"/>
<keyword evidence="2" id="KW-1185">Reference proteome</keyword>